<evidence type="ECO:0000313" key="2">
    <source>
        <dbReference type="EMBL" id="RKS81513.1"/>
    </source>
</evidence>
<organism evidence="2 3">
    <name type="scientific">Haloarcula quadrata</name>
    <dbReference type="NCBI Taxonomy" id="182779"/>
    <lineage>
        <taxon>Archaea</taxon>
        <taxon>Methanobacteriati</taxon>
        <taxon>Methanobacteriota</taxon>
        <taxon>Stenosarchaea group</taxon>
        <taxon>Halobacteria</taxon>
        <taxon>Halobacteriales</taxon>
        <taxon>Haloarculaceae</taxon>
        <taxon>Haloarcula</taxon>
    </lineage>
</organism>
<reference evidence="2 3" key="1">
    <citation type="submission" date="2018-10" db="EMBL/GenBank/DDBJ databases">
        <title>Genomic Encyclopedia of Archaeal and Bacterial Type Strains, Phase II (KMG-II): from individual species to whole genera.</title>
        <authorList>
            <person name="Goeker M."/>
        </authorList>
    </citation>
    <scope>NUCLEOTIDE SEQUENCE [LARGE SCALE GENOMIC DNA]</scope>
    <source>
        <strain evidence="2 3">DSM 11927</strain>
    </source>
</reference>
<dbReference type="AlphaFoldDB" id="A0A495R2K8"/>
<gene>
    <name evidence="2" type="ORF">BDK61_0799</name>
</gene>
<accession>A0A495R2K8</accession>
<protein>
    <submittedName>
        <fullName evidence="2">Uncharacterized protein</fullName>
    </submittedName>
</protein>
<evidence type="ECO:0000313" key="3">
    <source>
        <dbReference type="Proteomes" id="UP000268233"/>
    </source>
</evidence>
<comment type="caution">
    <text evidence="2">The sequence shown here is derived from an EMBL/GenBank/DDBJ whole genome shotgun (WGS) entry which is preliminary data.</text>
</comment>
<sequence>MKAFRRANDLLQTNRPPHIPTWGMNEETPPVVSKNTPGVDFTATE</sequence>
<proteinExistence type="predicted"/>
<name>A0A495R2K8_9EURY</name>
<feature type="region of interest" description="Disordered" evidence="1">
    <location>
        <begin position="1"/>
        <end position="45"/>
    </location>
</feature>
<dbReference type="Proteomes" id="UP000268233">
    <property type="component" value="Unassembled WGS sequence"/>
</dbReference>
<keyword evidence="3" id="KW-1185">Reference proteome</keyword>
<dbReference type="EMBL" id="RBWW01000001">
    <property type="protein sequence ID" value="RKS81513.1"/>
    <property type="molecule type" value="Genomic_DNA"/>
</dbReference>
<evidence type="ECO:0000256" key="1">
    <source>
        <dbReference type="SAM" id="MobiDB-lite"/>
    </source>
</evidence>